<dbReference type="Proteomes" id="UP000011185">
    <property type="component" value="Unassembled WGS sequence"/>
</dbReference>
<dbReference type="VEuPathDB" id="MicrosporidiaDB:THOM_3197"/>
<dbReference type="EMBL" id="JH994099">
    <property type="protein sequence ID" value="ELQ73880.1"/>
    <property type="molecule type" value="Genomic_DNA"/>
</dbReference>
<dbReference type="InParanoid" id="L7JRH2"/>
<reference evidence="1 2" key="1">
    <citation type="journal article" date="2012" name="PLoS Pathog.">
        <title>The genome of the obligate intracellular parasite Trachipleistophora hominis: new insights into microsporidian genome dynamics and reductive evolution.</title>
        <authorList>
            <person name="Heinz E."/>
            <person name="Williams T.A."/>
            <person name="Nakjang S."/>
            <person name="Noel C.J."/>
            <person name="Swan D.C."/>
            <person name="Goldberg A.V."/>
            <person name="Harris S.R."/>
            <person name="Weinmaier T."/>
            <person name="Markert S."/>
            <person name="Becher D."/>
            <person name="Bernhardt J."/>
            <person name="Dagan T."/>
            <person name="Hacker C."/>
            <person name="Lucocq J.M."/>
            <person name="Schweder T."/>
            <person name="Rattei T."/>
            <person name="Hall N."/>
            <person name="Hirt R.P."/>
            <person name="Embley T.M."/>
        </authorList>
    </citation>
    <scope>NUCLEOTIDE SEQUENCE [LARGE SCALE GENOMIC DNA]</scope>
</reference>
<gene>
    <name evidence="1" type="ORF">THOM_3197</name>
</gene>
<sequence>MVSVLGDTNDIKYRKTVLPIQDGEEAYYAGTCRFKRSKSDTLACHQAVNSVEKTLLPAKISALRTSGLPTRPVVCKKVGNRL</sequence>
<name>L7JRH2_TRAHO</name>
<organism evidence="1 2">
    <name type="scientific">Trachipleistophora hominis</name>
    <name type="common">Microsporidian parasite</name>
    <dbReference type="NCBI Taxonomy" id="72359"/>
    <lineage>
        <taxon>Eukaryota</taxon>
        <taxon>Fungi</taxon>
        <taxon>Fungi incertae sedis</taxon>
        <taxon>Microsporidia</taxon>
        <taxon>Pleistophoridae</taxon>
        <taxon>Trachipleistophora</taxon>
    </lineage>
</organism>
<keyword evidence="2" id="KW-1185">Reference proteome</keyword>
<dbReference type="HOGENOM" id="CLU_2559920_0_0_1"/>
<evidence type="ECO:0000313" key="2">
    <source>
        <dbReference type="Proteomes" id="UP000011185"/>
    </source>
</evidence>
<evidence type="ECO:0000313" key="1">
    <source>
        <dbReference type="EMBL" id="ELQ73880.1"/>
    </source>
</evidence>
<dbReference type="AlphaFoldDB" id="L7JRH2"/>
<accession>L7JRH2</accession>
<protein>
    <submittedName>
        <fullName evidence="1">Uncharacterized protein</fullName>
    </submittedName>
</protein>
<proteinExistence type="predicted"/>